<dbReference type="Gene3D" id="1.25.40.10">
    <property type="entry name" value="Tetratricopeptide repeat domain"/>
    <property type="match status" value="1"/>
</dbReference>
<sequence length="479" mass="55878">MLEEKYQWKAAYLWIKYLHYQCVHYDKEKNEVWLAHHKRGHIVIFKYDDFTTQELKFTYERLKEHQHDIDHFLTFKVRKYDVYLLNEKEMDISAFHTHHPVKIQFHQIKSKKELLQLNKHPLLNRELRSKDTKPHTYFKQRTLNQNPIEHAMYRFAPMTYSLIAMNILIWLCILLFAPHKTDLEIISLGALSHFNFVHGEIYRLITSLFLHLNFEHLLFNMLSLFIFGKLVESFIGHWRTLVVYLFAGVMGNLFSLAFINSSFSLGASGAIFGLLGALIAMMLISQKFTQKMMLQIIVAAIIMAIITLFMRNVNIIAHLTGLFAGGFIVYIGYYYKTYKKGFKILLIILGILVVGLLIRIFLIDDINIYNKIVQNEMNNGELSEAKHMIRETMDKGYADDETYYLSGLVIAAKDSKAEAMAEWERGLRIFPKSVPLNYQMAIANRSLGDNKSAKKFVKQALNSNPQNKNAINLKKELDD</sequence>
<dbReference type="Gene3D" id="1.20.1540.10">
    <property type="entry name" value="Rhomboid-like"/>
    <property type="match status" value="1"/>
</dbReference>
<dbReference type="RefSeq" id="WP_105965328.1">
    <property type="nucleotide sequence ID" value="NZ_JAHCNX010000001.1"/>
</dbReference>
<feature type="transmembrane region" description="Helical" evidence="7">
    <location>
        <begin position="201"/>
        <end position="228"/>
    </location>
</feature>
<evidence type="ECO:0000256" key="3">
    <source>
        <dbReference type="ARBA" id="ARBA00022692"/>
    </source>
</evidence>
<feature type="transmembrane region" description="Helical" evidence="7">
    <location>
        <begin position="315"/>
        <end position="335"/>
    </location>
</feature>
<comment type="similarity">
    <text evidence="2">Belongs to the peptidase S54 family.</text>
</comment>
<evidence type="ECO:0000256" key="2">
    <source>
        <dbReference type="ARBA" id="ARBA00009045"/>
    </source>
</evidence>
<dbReference type="GO" id="GO:0006508">
    <property type="term" value="P:proteolysis"/>
    <property type="evidence" value="ECO:0007669"/>
    <property type="project" value="UniProtKB-KW"/>
</dbReference>
<evidence type="ECO:0000313" key="9">
    <source>
        <dbReference type="EMBL" id="PTG12675.1"/>
    </source>
</evidence>
<dbReference type="InterPro" id="IPR011990">
    <property type="entry name" value="TPR-like_helical_dom_sf"/>
</dbReference>
<evidence type="ECO:0000256" key="4">
    <source>
        <dbReference type="ARBA" id="ARBA00022801"/>
    </source>
</evidence>
<reference evidence="9 10" key="1">
    <citation type="journal article" date="2016" name="Front. Microbiol.">
        <title>Comprehensive Phylogenetic Analysis of Bovine Non-aureus Staphylococci Species Based on Whole-Genome Sequencing.</title>
        <authorList>
            <person name="Naushad S."/>
            <person name="Barkema H.W."/>
            <person name="Luby C."/>
            <person name="Condas L.A."/>
            <person name="Nobrega D.B."/>
            <person name="Carson D.A."/>
            <person name="De Buck J."/>
        </authorList>
    </citation>
    <scope>NUCLEOTIDE SEQUENCE [LARGE SCALE GENOMIC DNA]</scope>
    <source>
        <strain evidence="9 10">SNUC 505</strain>
    </source>
</reference>
<dbReference type="EMBL" id="PZBZ01000047">
    <property type="protein sequence ID" value="PTG12675.1"/>
    <property type="molecule type" value="Genomic_DNA"/>
</dbReference>
<dbReference type="GO" id="GO:0004252">
    <property type="term" value="F:serine-type endopeptidase activity"/>
    <property type="evidence" value="ECO:0007669"/>
    <property type="project" value="InterPro"/>
</dbReference>
<dbReference type="SUPFAM" id="SSF48452">
    <property type="entry name" value="TPR-like"/>
    <property type="match status" value="1"/>
</dbReference>
<gene>
    <name evidence="9" type="ORF">BU653_08775</name>
</gene>
<feature type="transmembrane region" description="Helical" evidence="7">
    <location>
        <begin position="292"/>
        <end position="309"/>
    </location>
</feature>
<dbReference type="SUPFAM" id="SSF144091">
    <property type="entry name" value="Rhomboid-like"/>
    <property type="match status" value="1"/>
</dbReference>
<name>A0AAE5T0R6_STACR</name>
<feature type="transmembrane region" description="Helical" evidence="7">
    <location>
        <begin position="158"/>
        <end position="177"/>
    </location>
</feature>
<feature type="transmembrane region" description="Helical" evidence="7">
    <location>
        <begin position="265"/>
        <end position="285"/>
    </location>
</feature>
<organism evidence="9 10">
    <name type="scientific">Staphylococcus chromogenes</name>
    <name type="common">Staphylococcus hyicus subsp. chromogenes</name>
    <dbReference type="NCBI Taxonomy" id="46126"/>
    <lineage>
        <taxon>Bacteria</taxon>
        <taxon>Bacillati</taxon>
        <taxon>Bacillota</taxon>
        <taxon>Bacilli</taxon>
        <taxon>Bacillales</taxon>
        <taxon>Staphylococcaceae</taxon>
        <taxon>Staphylococcus</taxon>
    </lineage>
</organism>
<evidence type="ECO:0000259" key="8">
    <source>
        <dbReference type="Pfam" id="PF01694"/>
    </source>
</evidence>
<dbReference type="InterPro" id="IPR035952">
    <property type="entry name" value="Rhomboid-like_sf"/>
</dbReference>
<accession>A0AAE5T0R6</accession>
<feature type="domain" description="Peptidase S54 rhomboid" evidence="8">
    <location>
        <begin position="199"/>
        <end position="332"/>
    </location>
</feature>
<dbReference type="Pfam" id="PF01694">
    <property type="entry name" value="Rhomboid"/>
    <property type="match status" value="1"/>
</dbReference>
<protein>
    <submittedName>
        <fullName evidence="9">Rhomboid family intramembrane serine protease</fullName>
    </submittedName>
</protein>
<keyword evidence="6 7" id="KW-0472">Membrane</keyword>
<feature type="transmembrane region" description="Helical" evidence="7">
    <location>
        <begin position="240"/>
        <end position="259"/>
    </location>
</feature>
<feature type="transmembrane region" description="Helical" evidence="7">
    <location>
        <begin position="342"/>
        <end position="362"/>
    </location>
</feature>
<evidence type="ECO:0000256" key="1">
    <source>
        <dbReference type="ARBA" id="ARBA00004141"/>
    </source>
</evidence>
<keyword evidence="9" id="KW-0645">Protease</keyword>
<dbReference type="InterPro" id="IPR050925">
    <property type="entry name" value="Rhomboid_protease_S54"/>
</dbReference>
<evidence type="ECO:0000256" key="5">
    <source>
        <dbReference type="ARBA" id="ARBA00022989"/>
    </source>
</evidence>
<dbReference type="GO" id="GO:0016020">
    <property type="term" value="C:membrane"/>
    <property type="evidence" value="ECO:0007669"/>
    <property type="project" value="UniProtKB-SubCell"/>
</dbReference>
<comment type="caution">
    <text evidence="9">The sequence shown here is derived from an EMBL/GenBank/DDBJ whole genome shotgun (WGS) entry which is preliminary data.</text>
</comment>
<evidence type="ECO:0000313" key="10">
    <source>
        <dbReference type="Proteomes" id="UP000242704"/>
    </source>
</evidence>
<dbReference type="InterPro" id="IPR022764">
    <property type="entry name" value="Peptidase_S54_rhomboid_dom"/>
</dbReference>
<keyword evidence="4" id="KW-0378">Hydrolase</keyword>
<evidence type="ECO:0000256" key="7">
    <source>
        <dbReference type="SAM" id="Phobius"/>
    </source>
</evidence>
<proteinExistence type="inferred from homology"/>
<dbReference type="PANTHER" id="PTHR43731:SF14">
    <property type="entry name" value="PRESENILIN-ASSOCIATED RHOMBOID-LIKE PROTEIN, MITOCHONDRIAL"/>
    <property type="match status" value="1"/>
</dbReference>
<comment type="subcellular location">
    <subcellularLocation>
        <location evidence="1">Membrane</location>
        <topology evidence="1">Multi-pass membrane protein</topology>
    </subcellularLocation>
</comment>
<keyword evidence="5 7" id="KW-1133">Transmembrane helix</keyword>
<keyword evidence="3 7" id="KW-0812">Transmembrane</keyword>
<dbReference type="Proteomes" id="UP000242704">
    <property type="component" value="Unassembled WGS sequence"/>
</dbReference>
<dbReference type="AlphaFoldDB" id="A0AAE5T0R6"/>
<evidence type="ECO:0000256" key="6">
    <source>
        <dbReference type="ARBA" id="ARBA00023136"/>
    </source>
</evidence>
<dbReference type="PANTHER" id="PTHR43731">
    <property type="entry name" value="RHOMBOID PROTEASE"/>
    <property type="match status" value="1"/>
</dbReference>